<dbReference type="Gene3D" id="3.30.565.10">
    <property type="entry name" value="Histidine kinase-like ATPase, C-terminal domain"/>
    <property type="match status" value="1"/>
</dbReference>
<dbReference type="InterPro" id="IPR003594">
    <property type="entry name" value="HATPase_dom"/>
</dbReference>
<sequence length="364" mass="41691">MKRASFTKSSRLSFRVALFSALPVGGLCIILLIFFADLSISLALLLSLVIMVTAFCTIYYTIYRLQFSRMESLNRITRNIARKRFREYEELSAGGHDELDYLIKQSIRASKTVEREIQRLNRIENYRKEFIGDISHELKTPIFAIQGFIETLLNGAIDDEEVNRQFLKKAMRNVNRLIFLTKDLMEISKLETGELKSEVQDIYLHDIASDVVESLQYKAQKENVSLKVDRFEKNTLVSADRNQIKQVLINLIENAIKYNVPNGSVTVGSKPFPKDEDKILVYVKDTGIGIEQQYIERVTERFFRVDKSRSREKGGTGLGLAIVKHIMEAHGEDFFIESTANEGSTFSFTLTKVQRTPVSAEMVE</sequence>
<comment type="caution">
    <text evidence="9">The sequence shown here is derived from an EMBL/GenBank/DDBJ whole genome shotgun (WGS) entry which is preliminary data.</text>
</comment>
<comment type="catalytic activity">
    <reaction evidence="1">
        <text>ATP + protein L-histidine = ADP + protein N-phospho-L-histidine.</text>
        <dbReference type="EC" id="2.7.13.3"/>
    </reaction>
</comment>
<gene>
    <name evidence="9" type="ORF">J6I44_02730</name>
</gene>
<evidence type="ECO:0000256" key="3">
    <source>
        <dbReference type="ARBA" id="ARBA00022553"/>
    </source>
</evidence>
<keyword evidence="6" id="KW-0902">Two-component regulatory system</keyword>
<keyword evidence="4" id="KW-0808">Transferase</keyword>
<proteinExistence type="predicted"/>
<accession>A0ABT3PIL2</accession>
<protein>
    <recommendedName>
        <fullName evidence="2">histidine kinase</fullName>
        <ecNumber evidence="2">2.7.13.3</ecNumber>
    </recommendedName>
</protein>
<dbReference type="Pfam" id="PF00512">
    <property type="entry name" value="HisKA"/>
    <property type="match status" value="1"/>
</dbReference>
<dbReference type="SMART" id="SM00387">
    <property type="entry name" value="HATPase_c"/>
    <property type="match status" value="1"/>
</dbReference>
<dbReference type="PROSITE" id="PS50109">
    <property type="entry name" value="HIS_KIN"/>
    <property type="match status" value="1"/>
</dbReference>
<dbReference type="CDD" id="cd00075">
    <property type="entry name" value="HATPase"/>
    <property type="match status" value="1"/>
</dbReference>
<dbReference type="Gene3D" id="1.10.287.130">
    <property type="match status" value="1"/>
</dbReference>
<dbReference type="SUPFAM" id="SSF47384">
    <property type="entry name" value="Homodimeric domain of signal transducing histidine kinase"/>
    <property type="match status" value="1"/>
</dbReference>
<dbReference type="EMBL" id="JAGGJA010000001">
    <property type="protein sequence ID" value="MCW9705749.1"/>
    <property type="molecule type" value="Genomic_DNA"/>
</dbReference>
<keyword evidence="7" id="KW-0472">Membrane</keyword>
<dbReference type="InterPro" id="IPR005467">
    <property type="entry name" value="His_kinase_dom"/>
</dbReference>
<evidence type="ECO:0000256" key="7">
    <source>
        <dbReference type="SAM" id="Phobius"/>
    </source>
</evidence>
<dbReference type="InterPro" id="IPR003661">
    <property type="entry name" value="HisK_dim/P_dom"/>
</dbReference>
<feature type="domain" description="Histidine kinase" evidence="8">
    <location>
        <begin position="133"/>
        <end position="354"/>
    </location>
</feature>
<feature type="transmembrane region" description="Helical" evidence="7">
    <location>
        <begin position="12"/>
        <end position="36"/>
    </location>
</feature>
<dbReference type="InterPro" id="IPR036097">
    <property type="entry name" value="HisK_dim/P_sf"/>
</dbReference>
<keyword evidence="7" id="KW-0812">Transmembrane</keyword>
<name>A0ABT3PIL2_9BACT</name>
<dbReference type="RefSeq" id="WP_265764410.1">
    <property type="nucleotide sequence ID" value="NZ_JAGGJA010000001.1"/>
</dbReference>
<dbReference type="CDD" id="cd00082">
    <property type="entry name" value="HisKA"/>
    <property type="match status" value="1"/>
</dbReference>
<evidence type="ECO:0000256" key="2">
    <source>
        <dbReference type="ARBA" id="ARBA00012438"/>
    </source>
</evidence>
<dbReference type="InterPro" id="IPR050351">
    <property type="entry name" value="BphY/WalK/GraS-like"/>
</dbReference>
<dbReference type="SMART" id="SM00388">
    <property type="entry name" value="HisKA"/>
    <property type="match status" value="1"/>
</dbReference>
<evidence type="ECO:0000313" key="9">
    <source>
        <dbReference type="EMBL" id="MCW9705749.1"/>
    </source>
</evidence>
<evidence type="ECO:0000256" key="5">
    <source>
        <dbReference type="ARBA" id="ARBA00022777"/>
    </source>
</evidence>
<keyword evidence="3" id="KW-0597">Phosphoprotein</keyword>
<dbReference type="SUPFAM" id="SSF55874">
    <property type="entry name" value="ATPase domain of HSP90 chaperone/DNA topoisomerase II/histidine kinase"/>
    <property type="match status" value="1"/>
</dbReference>
<evidence type="ECO:0000256" key="1">
    <source>
        <dbReference type="ARBA" id="ARBA00000085"/>
    </source>
</evidence>
<dbReference type="Proteomes" id="UP001207918">
    <property type="component" value="Unassembled WGS sequence"/>
</dbReference>
<evidence type="ECO:0000313" key="10">
    <source>
        <dbReference type="Proteomes" id="UP001207918"/>
    </source>
</evidence>
<dbReference type="PRINTS" id="PR00344">
    <property type="entry name" value="BCTRLSENSOR"/>
</dbReference>
<keyword evidence="7" id="KW-1133">Transmembrane helix</keyword>
<keyword evidence="10" id="KW-1185">Reference proteome</keyword>
<reference evidence="9 10" key="1">
    <citation type="submission" date="2021-03" db="EMBL/GenBank/DDBJ databases">
        <title>Aliifodinibius sp. nov., a new bacterium isolated from saline soil.</title>
        <authorList>
            <person name="Galisteo C."/>
            <person name="De La Haba R."/>
            <person name="Sanchez-Porro C."/>
            <person name="Ventosa A."/>
        </authorList>
    </citation>
    <scope>NUCLEOTIDE SEQUENCE [LARGE SCALE GENOMIC DNA]</scope>
    <source>
        <strain evidence="9 10">1BSP15-2V2</strain>
    </source>
</reference>
<organism evidence="9 10">
    <name type="scientific">Fodinibius salsisoli</name>
    <dbReference type="NCBI Taxonomy" id="2820877"/>
    <lineage>
        <taxon>Bacteria</taxon>
        <taxon>Pseudomonadati</taxon>
        <taxon>Balneolota</taxon>
        <taxon>Balneolia</taxon>
        <taxon>Balneolales</taxon>
        <taxon>Balneolaceae</taxon>
        <taxon>Fodinibius</taxon>
    </lineage>
</organism>
<dbReference type="EC" id="2.7.13.3" evidence="2"/>
<evidence type="ECO:0000256" key="6">
    <source>
        <dbReference type="ARBA" id="ARBA00023012"/>
    </source>
</evidence>
<evidence type="ECO:0000259" key="8">
    <source>
        <dbReference type="PROSITE" id="PS50109"/>
    </source>
</evidence>
<dbReference type="PANTHER" id="PTHR45453:SF1">
    <property type="entry name" value="PHOSPHATE REGULON SENSOR PROTEIN PHOR"/>
    <property type="match status" value="1"/>
</dbReference>
<dbReference type="PANTHER" id="PTHR45453">
    <property type="entry name" value="PHOSPHATE REGULON SENSOR PROTEIN PHOR"/>
    <property type="match status" value="1"/>
</dbReference>
<dbReference type="InterPro" id="IPR004358">
    <property type="entry name" value="Sig_transdc_His_kin-like_C"/>
</dbReference>
<feature type="transmembrane region" description="Helical" evidence="7">
    <location>
        <begin position="42"/>
        <end position="62"/>
    </location>
</feature>
<dbReference type="Pfam" id="PF02518">
    <property type="entry name" value="HATPase_c"/>
    <property type="match status" value="1"/>
</dbReference>
<keyword evidence="5" id="KW-0418">Kinase</keyword>
<evidence type="ECO:0000256" key="4">
    <source>
        <dbReference type="ARBA" id="ARBA00022679"/>
    </source>
</evidence>
<dbReference type="InterPro" id="IPR036890">
    <property type="entry name" value="HATPase_C_sf"/>
</dbReference>